<evidence type="ECO:0000259" key="3">
    <source>
        <dbReference type="SMART" id="SM00421"/>
    </source>
</evidence>
<protein>
    <submittedName>
        <fullName evidence="4">Transcriptional regulator, LuxR family</fullName>
    </submittedName>
</protein>
<gene>
    <name evidence="4" type="ORF">Thert_01416</name>
</gene>
<dbReference type="InterPro" id="IPR000792">
    <property type="entry name" value="Tscrpt_reg_LuxR_C"/>
</dbReference>
<name>A0A223HYC0_THETR</name>
<keyword evidence="2" id="KW-0804">Transcription</keyword>
<dbReference type="InterPro" id="IPR036388">
    <property type="entry name" value="WH-like_DNA-bd_sf"/>
</dbReference>
<feature type="domain" description="HTH luxR-type" evidence="3">
    <location>
        <begin position="201"/>
        <end position="258"/>
    </location>
</feature>
<evidence type="ECO:0000313" key="4">
    <source>
        <dbReference type="EMBL" id="AST57473.1"/>
    </source>
</evidence>
<reference evidence="4 5" key="1">
    <citation type="submission" date="2016-08" db="EMBL/GenBank/DDBJ databases">
        <title>A novel genetic cassette of butanologenic Thermoanaerobacterium thermosaccharolyticum that directly convert cellulose to butanol.</title>
        <authorList>
            <person name="Li T."/>
            <person name="He J."/>
        </authorList>
    </citation>
    <scope>NUCLEOTIDE SEQUENCE [LARGE SCALE GENOMIC DNA]</scope>
    <source>
        <strain evidence="4 5">TG57</strain>
    </source>
</reference>
<dbReference type="InterPro" id="IPR016032">
    <property type="entry name" value="Sig_transdc_resp-reg_C-effctor"/>
</dbReference>
<evidence type="ECO:0000256" key="1">
    <source>
        <dbReference type="ARBA" id="ARBA00023015"/>
    </source>
</evidence>
<dbReference type="SMART" id="SM00421">
    <property type="entry name" value="HTH_LUXR"/>
    <property type="match status" value="1"/>
</dbReference>
<dbReference type="Gene3D" id="3.30.450.40">
    <property type="match status" value="1"/>
</dbReference>
<dbReference type="EMBL" id="CP016893">
    <property type="protein sequence ID" value="AST57473.1"/>
    <property type="molecule type" value="Genomic_DNA"/>
</dbReference>
<sequence length="267" mass="31369">MFEVITVTKESREYVELYLKLSRLNLNFIDGKFKKSIEAEEFKHRKERKNDIITVLDNIINTDFLYMRMIDEGYFFILCDEDGYIIRLIYNNKLENYFKEINLAEGVSLKLESSGINAVSLAMEYKQQYQICGNDHQWDILENWYCTAIPVIDYANALIIAYLDLSCVNCQKIDYQSFILRNIVKCVEKALTYKNKLYTIESELTSIDTAIIYWLAHGMERKDICKVMHIAENTLKNHIKKLRILLKANTDAELVFRATKVGIIDLY</sequence>
<keyword evidence="1" id="KW-0805">Transcription regulation</keyword>
<evidence type="ECO:0000313" key="5">
    <source>
        <dbReference type="Proteomes" id="UP000214975"/>
    </source>
</evidence>
<dbReference type="RefSeq" id="WP_013296610.1">
    <property type="nucleotide sequence ID" value="NZ_CP016893.1"/>
</dbReference>
<organism evidence="4 5">
    <name type="scientific">Thermoanaerobacterium thermosaccharolyticum</name>
    <name type="common">Clostridium thermosaccharolyticum</name>
    <dbReference type="NCBI Taxonomy" id="1517"/>
    <lineage>
        <taxon>Bacteria</taxon>
        <taxon>Bacillati</taxon>
        <taxon>Bacillota</taxon>
        <taxon>Clostridia</taxon>
        <taxon>Thermoanaerobacterales</taxon>
        <taxon>Thermoanaerobacteraceae</taxon>
        <taxon>Thermoanaerobacterium</taxon>
    </lineage>
</organism>
<dbReference type="Gene3D" id="1.10.10.10">
    <property type="entry name" value="Winged helix-like DNA-binding domain superfamily/Winged helix DNA-binding domain"/>
    <property type="match status" value="1"/>
</dbReference>
<dbReference type="GeneID" id="93862937"/>
<dbReference type="AlphaFoldDB" id="A0A223HYC0"/>
<dbReference type="GO" id="GO:0003677">
    <property type="term" value="F:DNA binding"/>
    <property type="evidence" value="ECO:0007669"/>
    <property type="project" value="InterPro"/>
</dbReference>
<accession>A0A223HYC0</accession>
<evidence type="ECO:0000256" key="2">
    <source>
        <dbReference type="ARBA" id="ARBA00023163"/>
    </source>
</evidence>
<proteinExistence type="predicted"/>
<dbReference type="InterPro" id="IPR029016">
    <property type="entry name" value="GAF-like_dom_sf"/>
</dbReference>
<dbReference type="SUPFAM" id="SSF46894">
    <property type="entry name" value="C-terminal effector domain of the bipartite response regulators"/>
    <property type="match status" value="1"/>
</dbReference>
<dbReference type="GO" id="GO:0006355">
    <property type="term" value="P:regulation of DNA-templated transcription"/>
    <property type="evidence" value="ECO:0007669"/>
    <property type="project" value="InterPro"/>
</dbReference>
<dbReference type="Pfam" id="PF00196">
    <property type="entry name" value="GerE"/>
    <property type="match status" value="1"/>
</dbReference>
<dbReference type="Proteomes" id="UP000214975">
    <property type="component" value="Chromosome"/>
</dbReference>